<evidence type="ECO:0000256" key="1">
    <source>
        <dbReference type="ARBA" id="ARBA00006499"/>
    </source>
</evidence>
<dbReference type="PANTHER" id="PTHR10655:SF17">
    <property type="entry name" value="LYSOPHOSPHOLIPASE-LIKE PROTEIN 1"/>
    <property type="match status" value="1"/>
</dbReference>
<comment type="caution">
    <text evidence="4">The sequence shown here is derived from an EMBL/GenBank/DDBJ whole genome shotgun (WGS) entry which is preliminary data.</text>
</comment>
<dbReference type="eggNOG" id="arCOG06256">
    <property type="taxonomic scope" value="Archaea"/>
</dbReference>
<comment type="similarity">
    <text evidence="1">Belongs to the AB hydrolase superfamily. AB hydrolase 2 family.</text>
</comment>
<dbReference type="EMBL" id="AOJE01000028">
    <property type="protein sequence ID" value="ELZ40139.1"/>
    <property type="molecule type" value="Genomic_DNA"/>
</dbReference>
<dbReference type="InterPro" id="IPR003140">
    <property type="entry name" value="PLipase/COase/thioEstase"/>
</dbReference>
<evidence type="ECO:0000256" key="2">
    <source>
        <dbReference type="ARBA" id="ARBA00022801"/>
    </source>
</evidence>
<dbReference type="RefSeq" id="WP_004048059.1">
    <property type="nucleotide sequence ID" value="NZ_AOJE01000028.1"/>
</dbReference>
<accession>M0E1C2</accession>
<evidence type="ECO:0000313" key="4">
    <source>
        <dbReference type="EMBL" id="ELZ40139.1"/>
    </source>
</evidence>
<dbReference type="Pfam" id="PF02230">
    <property type="entry name" value="Abhydrolase_2"/>
    <property type="match status" value="1"/>
</dbReference>
<protein>
    <submittedName>
        <fullName evidence="4">Phospholipase/carboxylesterase</fullName>
    </submittedName>
</protein>
<dbReference type="Proteomes" id="UP000011514">
    <property type="component" value="Unassembled WGS sequence"/>
</dbReference>
<dbReference type="STRING" id="1227484.C471_08215"/>
<evidence type="ECO:0000259" key="3">
    <source>
        <dbReference type="Pfam" id="PF02230"/>
    </source>
</evidence>
<dbReference type="AlphaFoldDB" id="M0E1C2"/>
<evidence type="ECO:0000313" key="5">
    <source>
        <dbReference type="Proteomes" id="UP000011514"/>
    </source>
</evidence>
<dbReference type="SUPFAM" id="SSF53474">
    <property type="entry name" value="alpha/beta-Hydrolases"/>
    <property type="match status" value="1"/>
</dbReference>
<dbReference type="OrthoDB" id="203477at2157"/>
<dbReference type="PATRIC" id="fig|1227484.4.peg.1654"/>
<proteinExistence type="inferred from homology"/>
<dbReference type="InterPro" id="IPR050565">
    <property type="entry name" value="LYPA1-2/EST-like"/>
</dbReference>
<organism evidence="4 5">
    <name type="scientific">Halorubrum saccharovorum DSM 1137</name>
    <dbReference type="NCBI Taxonomy" id="1227484"/>
    <lineage>
        <taxon>Archaea</taxon>
        <taxon>Methanobacteriati</taxon>
        <taxon>Methanobacteriota</taxon>
        <taxon>Stenosarchaea group</taxon>
        <taxon>Halobacteria</taxon>
        <taxon>Halobacteriales</taxon>
        <taxon>Haloferacaceae</taxon>
        <taxon>Halorubrum</taxon>
    </lineage>
</organism>
<dbReference type="InterPro" id="IPR029058">
    <property type="entry name" value="AB_hydrolase_fold"/>
</dbReference>
<dbReference type="PANTHER" id="PTHR10655">
    <property type="entry name" value="LYSOPHOSPHOLIPASE-RELATED"/>
    <property type="match status" value="1"/>
</dbReference>
<keyword evidence="5" id="KW-1185">Reference proteome</keyword>
<keyword evidence="2" id="KW-0378">Hydrolase</keyword>
<dbReference type="Gene3D" id="3.40.50.1820">
    <property type="entry name" value="alpha/beta hydrolase"/>
    <property type="match status" value="1"/>
</dbReference>
<feature type="domain" description="Phospholipase/carboxylesterase/thioesterase" evidence="3">
    <location>
        <begin position="27"/>
        <end position="242"/>
    </location>
</feature>
<name>M0E1C2_9EURY</name>
<sequence length="249" mass="25170">MSGRAPHAGGDPHADEQLVTAGTDVESADAAVVLVHGRGATARSILEFGAEVAGDVDAALSPAASPPAVRETSGLSLLAPQAAANTWYPNSFLAPVADNEPGRSSGLRAVGRAVETATDAGIPTERVLVGGFSQGACLASEFVARNPTRYGGLAVLSGGLIGESIDLDDYVSHAVAAVDGDPADALAGTPAFLGCSDVDPHIPEERVHETVEVLEALGADVDERIYEGMGHGINEEETDAVAALVADLA</sequence>
<dbReference type="GO" id="GO:0016787">
    <property type="term" value="F:hydrolase activity"/>
    <property type="evidence" value="ECO:0007669"/>
    <property type="project" value="UniProtKB-KW"/>
</dbReference>
<gene>
    <name evidence="4" type="ORF">C471_08215</name>
</gene>
<reference evidence="4 5" key="1">
    <citation type="journal article" date="2014" name="PLoS Genet.">
        <title>Phylogenetically driven sequencing of extremely halophilic archaea reveals strategies for static and dynamic osmo-response.</title>
        <authorList>
            <person name="Becker E.A."/>
            <person name="Seitzer P.M."/>
            <person name="Tritt A."/>
            <person name="Larsen D."/>
            <person name="Krusor M."/>
            <person name="Yao A.I."/>
            <person name="Wu D."/>
            <person name="Madern D."/>
            <person name="Eisen J.A."/>
            <person name="Darling A.E."/>
            <person name="Facciotti M.T."/>
        </authorList>
    </citation>
    <scope>NUCLEOTIDE SEQUENCE [LARGE SCALE GENOMIC DNA]</scope>
    <source>
        <strain evidence="4 5">DSM 1137</strain>
    </source>
</reference>